<dbReference type="InterPro" id="IPR002293">
    <property type="entry name" value="AA/rel_permease1"/>
</dbReference>
<name>A0ABM0JNZ6_APLCA</name>
<evidence type="ECO:0000256" key="2">
    <source>
        <dbReference type="ARBA" id="ARBA00022692"/>
    </source>
</evidence>
<comment type="subcellular location">
    <subcellularLocation>
        <location evidence="1">Membrane</location>
        <topology evidence="1">Multi-pass membrane protein</topology>
    </subcellularLocation>
</comment>
<proteinExistence type="predicted"/>
<evidence type="ECO:0000256" key="6">
    <source>
        <dbReference type="SAM" id="Phobius"/>
    </source>
</evidence>
<gene>
    <name evidence="8" type="primary">LOC101853459</name>
</gene>
<feature type="transmembrane region" description="Helical" evidence="6">
    <location>
        <begin position="181"/>
        <end position="204"/>
    </location>
</feature>
<feature type="transmembrane region" description="Helical" evidence="6">
    <location>
        <begin position="262"/>
        <end position="282"/>
    </location>
</feature>
<feature type="transmembrane region" description="Helical" evidence="6">
    <location>
        <begin position="115"/>
        <end position="135"/>
    </location>
</feature>
<evidence type="ECO:0000256" key="3">
    <source>
        <dbReference type="ARBA" id="ARBA00022989"/>
    </source>
</evidence>
<keyword evidence="3 6" id="KW-1133">Transmembrane helix</keyword>
<feature type="transmembrane region" description="Helical" evidence="6">
    <location>
        <begin position="38"/>
        <end position="58"/>
    </location>
</feature>
<evidence type="ECO:0000313" key="7">
    <source>
        <dbReference type="Proteomes" id="UP000694888"/>
    </source>
</evidence>
<evidence type="ECO:0000256" key="1">
    <source>
        <dbReference type="ARBA" id="ARBA00004141"/>
    </source>
</evidence>
<evidence type="ECO:0000256" key="4">
    <source>
        <dbReference type="ARBA" id="ARBA00023136"/>
    </source>
</evidence>
<dbReference type="RefSeq" id="XP_005098130.2">
    <property type="nucleotide sequence ID" value="XM_005098073.2"/>
</dbReference>
<evidence type="ECO:0000256" key="5">
    <source>
        <dbReference type="SAM" id="MobiDB-lite"/>
    </source>
</evidence>
<keyword evidence="4 6" id="KW-0472">Membrane</keyword>
<dbReference type="GeneID" id="101853459"/>
<feature type="transmembrane region" description="Helical" evidence="6">
    <location>
        <begin position="381"/>
        <end position="404"/>
    </location>
</feature>
<feature type="compositionally biased region" description="Polar residues" evidence="5">
    <location>
        <begin position="1"/>
        <end position="14"/>
    </location>
</feature>
<organism evidence="7 8">
    <name type="scientific">Aplysia californica</name>
    <name type="common">California sea hare</name>
    <dbReference type="NCBI Taxonomy" id="6500"/>
    <lineage>
        <taxon>Eukaryota</taxon>
        <taxon>Metazoa</taxon>
        <taxon>Spiralia</taxon>
        <taxon>Lophotrochozoa</taxon>
        <taxon>Mollusca</taxon>
        <taxon>Gastropoda</taxon>
        <taxon>Heterobranchia</taxon>
        <taxon>Euthyneura</taxon>
        <taxon>Tectipleura</taxon>
        <taxon>Aplysiida</taxon>
        <taxon>Aplysioidea</taxon>
        <taxon>Aplysiidae</taxon>
        <taxon>Aplysia</taxon>
    </lineage>
</organism>
<dbReference type="PANTHER" id="PTHR11785:SF512">
    <property type="entry name" value="SOBREMESA, ISOFORM B"/>
    <property type="match status" value="1"/>
</dbReference>
<dbReference type="PIRSF" id="PIRSF006060">
    <property type="entry name" value="AA_transporter"/>
    <property type="match status" value="1"/>
</dbReference>
<dbReference type="PANTHER" id="PTHR11785">
    <property type="entry name" value="AMINO ACID TRANSPORTER"/>
    <property type="match status" value="1"/>
</dbReference>
<dbReference type="Pfam" id="PF13520">
    <property type="entry name" value="AA_permease_2"/>
    <property type="match status" value="1"/>
</dbReference>
<evidence type="ECO:0000313" key="8">
    <source>
        <dbReference type="RefSeq" id="XP_005098130.2"/>
    </source>
</evidence>
<dbReference type="Proteomes" id="UP000694888">
    <property type="component" value="Unplaced"/>
</dbReference>
<feature type="transmembrane region" description="Helical" evidence="6">
    <location>
        <begin position="416"/>
        <end position="438"/>
    </location>
</feature>
<sequence>MTNENGNAKTGSGESKSEVLDPELKIEGPERVELKKELGLPTACALIMSAIIGSGIFISPKEVLRNTGSVGMCLCVWAGSGILAIGGALCFAELGTMIHKSGGEYVFLQAGIHNVVAYLWIWTVQIFTTPAGAAIKALTFAEYTVTLLPTCGSPRALKQAIAASCILTAYLTTAFSSKVAARLVTCTTIAKVAACAVVAVGGIVKMAQGNLNDLPTGFEGTESSPSLIALSFYSAVYTYDGWAAVTTVTEELKNPRKMVPRAMAISLGAMITLYMLMIVSYLSMMTKQELLDADAVGVLWGDRALGPAAWLIPFSVMVSTFGSSASGLFGTSRICFAAARDKNFPEVISFIQVNRYTPFVAMTFLMIGSLVFILPSDPGQLINFVGFFSNIFQGLVYVSLLILRWKKPDAPRSYKAPIPVAVLMVLLSIFLAVLPLMKNPRIELLYGLAGILAGLVFYVPCVVYDKALPGTDRITMFIQLVCNVAPPPAYED</sequence>
<keyword evidence="2 6" id="KW-0812">Transmembrane</keyword>
<dbReference type="Gene3D" id="1.20.1740.10">
    <property type="entry name" value="Amino acid/polyamine transporter I"/>
    <property type="match status" value="1"/>
</dbReference>
<feature type="transmembrane region" description="Helical" evidence="6">
    <location>
        <begin position="444"/>
        <end position="464"/>
    </location>
</feature>
<accession>A0ABM0JNZ6</accession>
<dbReference type="InterPro" id="IPR050598">
    <property type="entry name" value="AminoAcid_Transporter"/>
</dbReference>
<feature type="transmembrane region" description="Helical" evidence="6">
    <location>
        <begin position="310"/>
        <end position="336"/>
    </location>
</feature>
<reference evidence="8" key="1">
    <citation type="submission" date="2025-08" db="UniProtKB">
        <authorList>
            <consortium name="RefSeq"/>
        </authorList>
    </citation>
    <scope>IDENTIFICATION</scope>
</reference>
<feature type="region of interest" description="Disordered" evidence="5">
    <location>
        <begin position="1"/>
        <end position="22"/>
    </location>
</feature>
<protein>
    <submittedName>
        <fullName evidence="8">B(0,+)-type amino acid transporter 1</fullName>
    </submittedName>
</protein>
<feature type="transmembrane region" description="Helical" evidence="6">
    <location>
        <begin position="70"/>
        <end position="95"/>
    </location>
</feature>
<keyword evidence="7" id="KW-1185">Reference proteome</keyword>
<feature type="transmembrane region" description="Helical" evidence="6">
    <location>
        <begin position="356"/>
        <end position="375"/>
    </location>
</feature>